<dbReference type="InterPro" id="IPR027417">
    <property type="entry name" value="P-loop_NTPase"/>
</dbReference>
<evidence type="ECO:0000256" key="6">
    <source>
        <dbReference type="ARBA" id="ARBA00022741"/>
    </source>
</evidence>
<evidence type="ECO:0000313" key="14">
    <source>
        <dbReference type="EMBL" id="GAA3389356.1"/>
    </source>
</evidence>
<evidence type="ECO:0000256" key="12">
    <source>
        <dbReference type="SAM" id="Phobius"/>
    </source>
</evidence>
<feature type="transmembrane region" description="Helical" evidence="12">
    <location>
        <begin position="286"/>
        <end position="305"/>
    </location>
</feature>
<feature type="transmembrane region" description="Helical" evidence="12">
    <location>
        <begin position="448"/>
        <end position="467"/>
    </location>
</feature>
<dbReference type="CDD" id="cd03224">
    <property type="entry name" value="ABC_TM1139_LivF_branched"/>
    <property type="match status" value="1"/>
</dbReference>
<feature type="compositionally biased region" description="Low complexity" evidence="11">
    <location>
        <begin position="691"/>
        <end position="715"/>
    </location>
</feature>
<comment type="caution">
    <text evidence="14">The sequence shown here is derived from an EMBL/GenBank/DDBJ whole genome shotgun (WGS) entry which is preliminary data.</text>
</comment>
<feature type="transmembrane region" description="Helical" evidence="12">
    <location>
        <begin position="383"/>
        <end position="402"/>
    </location>
</feature>
<evidence type="ECO:0000259" key="13">
    <source>
        <dbReference type="PROSITE" id="PS50893"/>
    </source>
</evidence>
<feature type="transmembrane region" description="Helical" evidence="12">
    <location>
        <begin position="599"/>
        <end position="619"/>
    </location>
</feature>
<keyword evidence="10 12" id="KW-0472">Membrane</keyword>
<dbReference type="CDD" id="cd06581">
    <property type="entry name" value="TM_PBP1_LivM_like"/>
    <property type="match status" value="1"/>
</dbReference>
<feature type="compositionally biased region" description="Basic residues" evidence="11">
    <location>
        <begin position="656"/>
        <end position="670"/>
    </location>
</feature>
<evidence type="ECO:0000256" key="5">
    <source>
        <dbReference type="ARBA" id="ARBA00022692"/>
    </source>
</evidence>
<dbReference type="InterPro" id="IPR001851">
    <property type="entry name" value="ABC_transp_permease"/>
</dbReference>
<dbReference type="Pfam" id="PF02653">
    <property type="entry name" value="BPD_transp_2"/>
    <property type="match status" value="2"/>
</dbReference>
<evidence type="ECO:0000256" key="11">
    <source>
        <dbReference type="SAM" id="MobiDB-lite"/>
    </source>
</evidence>
<dbReference type="SMART" id="SM00382">
    <property type="entry name" value="AAA"/>
    <property type="match status" value="1"/>
</dbReference>
<organism evidence="14 15">
    <name type="scientific">Cryptosporangium minutisporangium</name>
    <dbReference type="NCBI Taxonomy" id="113569"/>
    <lineage>
        <taxon>Bacteria</taxon>
        <taxon>Bacillati</taxon>
        <taxon>Actinomycetota</taxon>
        <taxon>Actinomycetes</taxon>
        <taxon>Cryptosporangiales</taxon>
        <taxon>Cryptosporangiaceae</taxon>
        <taxon>Cryptosporangium</taxon>
    </lineage>
</organism>
<feature type="transmembrane region" description="Helical" evidence="12">
    <location>
        <begin position="207"/>
        <end position="227"/>
    </location>
</feature>
<dbReference type="Proteomes" id="UP001501676">
    <property type="component" value="Unassembled WGS sequence"/>
</dbReference>
<dbReference type="InterPro" id="IPR003593">
    <property type="entry name" value="AAA+_ATPase"/>
</dbReference>
<feature type="transmembrane region" description="Helical" evidence="12">
    <location>
        <begin position="255"/>
        <end position="274"/>
    </location>
</feature>
<protein>
    <submittedName>
        <fullName evidence="14">Branched-chain amino acid ABC transporter permease/ATP-binding protein</fullName>
    </submittedName>
</protein>
<sequence length="957" mass="99728">MIELLALVVSGAVTGALFAIMASGIVLTYQSSGTLNFAHGAIAFVTAYLFYQLNTGLGVPRWAAFVICVLLFAPGLGILLNRLLFRRLATAPVYARIVGTIGIYVALPALAQFVVKQINEHGGTLPTTDNVYETPGLGPVPAERWTLFTGVVLDTDQIAVLVVAALTAAGLWLLMNRTRIGLAMRADVDRRELAILRGIDTARVSDTAWAVSSGLAGLGGVLISPLFGLGDTLYTLLVLGSLGAVVLARFRSIPLALLGGLLLGVVANLVAGYADRVLPDVIAGLSGLRSAVPYLLTLIGLLILARRQGRLGGLSARESPPPDHRDDLPVWRRRLPWLVVVAALLVFGLFLASPLWQNLLALGAVFAVIYLSFVVVTGMGGMVSLAQAMFVTTGAFLTGWLFNHQFPVGVLGVLPDGYLHEIPIVVLSAVVAGSVGALIALPIRRLGALALALATLSLAFVADLLVFKVDAIRNTTAGWTVTAGSLGPVDFSDQRVMFVAVLVLFGGLTWTITNLQHSASGRVIYAARSSDIAARTVGLAPDRTRVLTFAFSAAIAGLGGSLYVLQAGSFTDSTTPPIAGLIWLVTIATLGVRRPAGALLAGFLTAAGSELLVALFGWTEGAESFVGDPEFLAALLGLGAIGLAQNPDGALALSGAHRRERKARRERRLRPATTDEVAASVSLSDPPRTPPTLAAAPVSPAPAGTTGPVPEPGAAAPALRLHDVHAGYDGREVLHGVDLTLTAGRVVALVGPNGVGKTTLCNVAGGLVVPTSGAIDVAGSDVTGEPAFRRSARGIFVAPEGRGIFPGLTVEENLAIRMRSAELRTAAYDRLPALRNRRGVRAGALSGGEQQMLALAPALVSPPSVLLADEPTLGLAPKVAEQIFAAIVELREQGTAILLIQERAAEALRLADEVVLMAPGRVVWTGPRSEIDLDRIAEDYLAVRAATVTPTNPVPAE</sequence>
<evidence type="ECO:0000256" key="8">
    <source>
        <dbReference type="ARBA" id="ARBA00022970"/>
    </source>
</evidence>
<feature type="transmembrane region" description="Helical" evidence="12">
    <location>
        <begin position="335"/>
        <end position="353"/>
    </location>
</feature>
<dbReference type="SUPFAM" id="SSF52540">
    <property type="entry name" value="P-loop containing nucleoside triphosphate hydrolases"/>
    <property type="match status" value="1"/>
</dbReference>
<feature type="transmembrane region" description="Helical" evidence="12">
    <location>
        <begin position="6"/>
        <end position="27"/>
    </location>
</feature>
<dbReference type="InterPro" id="IPR043428">
    <property type="entry name" value="LivM-like"/>
</dbReference>
<keyword evidence="6" id="KW-0547">Nucleotide-binding</keyword>
<feature type="region of interest" description="Disordered" evidence="11">
    <location>
        <begin position="655"/>
        <end position="715"/>
    </location>
</feature>
<evidence type="ECO:0000256" key="2">
    <source>
        <dbReference type="ARBA" id="ARBA00005417"/>
    </source>
</evidence>
<dbReference type="EMBL" id="BAAAYN010000024">
    <property type="protein sequence ID" value="GAA3389356.1"/>
    <property type="molecule type" value="Genomic_DNA"/>
</dbReference>
<keyword evidence="4" id="KW-1003">Cell membrane</keyword>
<keyword evidence="7" id="KW-0067">ATP-binding</keyword>
<accession>A0ABP6T0L8</accession>
<feature type="transmembrane region" description="Helical" evidence="12">
    <location>
        <begin position="546"/>
        <end position="568"/>
    </location>
</feature>
<feature type="transmembrane region" description="Helical" evidence="12">
    <location>
        <begin position="63"/>
        <end position="81"/>
    </location>
</feature>
<feature type="transmembrane region" description="Helical" evidence="12">
    <location>
        <begin position="34"/>
        <end position="51"/>
    </location>
</feature>
<dbReference type="PROSITE" id="PS50893">
    <property type="entry name" value="ABC_TRANSPORTER_2"/>
    <property type="match status" value="1"/>
</dbReference>
<feature type="domain" description="ABC transporter" evidence="13">
    <location>
        <begin position="719"/>
        <end position="944"/>
    </location>
</feature>
<evidence type="ECO:0000256" key="3">
    <source>
        <dbReference type="ARBA" id="ARBA00022448"/>
    </source>
</evidence>
<feature type="transmembrane region" description="Helical" evidence="12">
    <location>
        <begin position="158"/>
        <end position="175"/>
    </location>
</feature>
<keyword evidence="3" id="KW-0813">Transport</keyword>
<dbReference type="Pfam" id="PF00005">
    <property type="entry name" value="ABC_tran"/>
    <property type="match status" value="1"/>
</dbReference>
<feature type="transmembrane region" description="Helical" evidence="12">
    <location>
        <begin position="422"/>
        <end position="441"/>
    </location>
</feature>
<feature type="transmembrane region" description="Helical" evidence="12">
    <location>
        <begin position="574"/>
        <end position="592"/>
    </location>
</feature>
<dbReference type="RefSeq" id="WP_345729598.1">
    <property type="nucleotide sequence ID" value="NZ_BAAAYN010000024.1"/>
</dbReference>
<comment type="similarity">
    <text evidence="2">Belongs to the ABC transporter superfamily.</text>
</comment>
<reference evidence="15" key="1">
    <citation type="journal article" date="2019" name="Int. J. Syst. Evol. Microbiol.">
        <title>The Global Catalogue of Microorganisms (GCM) 10K type strain sequencing project: providing services to taxonomists for standard genome sequencing and annotation.</title>
        <authorList>
            <consortium name="The Broad Institute Genomics Platform"/>
            <consortium name="The Broad Institute Genome Sequencing Center for Infectious Disease"/>
            <person name="Wu L."/>
            <person name="Ma J."/>
        </authorList>
    </citation>
    <scope>NUCLEOTIDE SEQUENCE [LARGE SCALE GENOMIC DNA]</scope>
    <source>
        <strain evidence="15">JCM 9458</strain>
    </source>
</reference>
<feature type="transmembrane region" description="Helical" evidence="12">
    <location>
        <begin position="233"/>
        <end position="250"/>
    </location>
</feature>
<evidence type="ECO:0000256" key="9">
    <source>
        <dbReference type="ARBA" id="ARBA00022989"/>
    </source>
</evidence>
<dbReference type="InterPro" id="IPR052156">
    <property type="entry name" value="BCAA_Transport_ATP-bd_LivF"/>
</dbReference>
<evidence type="ECO:0000256" key="4">
    <source>
        <dbReference type="ARBA" id="ARBA00022475"/>
    </source>
</evidence>
<evidence type="ECO:0000256" key="7">
    <source>
        <dbReference type="ARBA" id="ARBA00022840"/>
    </source>
</evidence>
<dbReference type="InterPro" id="IPR003439">
    <property type="entry name" value="ABC_transporter-like_ATP-bd"/>
</dbReference>
<keyword evidence="9 12" id="KW-1133">Transmembrane helix</keyword>
<feature type="transmembrane region" description="Helical" evidence="12">
    <location>
        <begin position="359"/>
        <end position="376"/>
    </location>
</feature>
<evidence type="ECO:0000313" key="15">
    <source>
        <dbReference type="Proteomes" id="UP001501676"/>
    </source>
</evidence>
<keyword evidence="8" id="KW-0029">Amino-acid transport</keyword>
<evidence type="ECO:0000256" key="10">
    <source>
        <dbReference type="ARBA" id="ARBA00023136"/>
    </source>
</evidence>
<evidence type="ECO:0000256" key="1">
    <source>
        <dbReference type="ARBA" id="ARBA00004651"/>
    </source>
</evidence>
<dbReference type="PANTHER" id="PTHR43820">
    <property type="entry name" value="HIGH-AFFINITY BRANCHED-CHAIN AMINO ACID TRANSPORT ATP-BINDING PROTEIN LIVF"/>
    <property type="match status" value="1"/>
</dbReference>
<keyword evidence="5 12" id="KW-0812">Transmembrane</keyword>
<feature type="transmembrane region" description="Helical" evidence="12">
    <location>
        <begin position="496"/>
        <end position="515"/>
    </location>
</feature>
<gene>
    <name evidence="14" type="ORF">GCM10020369_39170</name>
</gene>
<feature type="transmembrane region" description="Helical" evidence="12">
    <location>
        <begin position="93"/>
        <end position="115"/>
    </location>
</feature>
<dbReference type="PANTHER" id="PTHR43820:SF4">
    <property type="entry name" value="HIGH-AFFINITY BRANCHED-CHAIN AMINO ACID TRANSPORT ATP-BINDING PROTEIN LIVF"/>
    <property type="match status" value="1"/>
</dbReference>
<dbReference type="Gene3D" id="3.40.50.300">
    <property type="entry name" value="P-loop containing nucleotide triphosphate hydrolases"/>
    <property type="match status" value="1"/>
</dbReference>
<name>A0ABP6T0L8_9ACTN</name>
<keyword evidence="15" id="KW-1185">Reference proteome</keyword>
<comment type="subcellular location">
    <subcellularLocation>
        <location evidence="1">Cell membrane</location>
        <topology evidence="1">Multi-pass membrane protein</topology>
    </subcellularLocation>
</comment>
<dbReference type="CDD" id="cd06582">
    <property type="entry name" value="TM_PBP1_LivH_like"/>
    <property type="match status" value="1"/>
</dbReference>
<proteinExistence type="inferred from homology"/>